<comment type="caution">
    <text evidence="1">The sequence shown here is derived from an EMBL/GenBank/DDBJ whole genome shotgun (WGS) entry which is preliminary data.</text>
</comment>
<dbReference type="OrthoDB" id="3269480at2759"/>
<protein>
    <submittedName>
        <fullName evidence="1">Uncharacterized protein</fullName>
    </submittedName>
</protein>
<accession>A0A9P6ETZ3</accession>
<dbReference type="EMBL" id="MU157825">
    <property type="protein sequence ID" value="KAF9534793.1"/>
    <property type="molecule type" value="Genomic_DNA"/>
</dbReference>
<evidence type="ECO:0000313" key="2">
    <source>
        <dbReference type="Proteomes" id="UP000807306"/>
    </source>
</evidence>
<sequence>MLNPNHFVDRELLMGVSIGFRPPAILPKPVLMEDTMPNIISLPATRCPPLHLQAPDWQHLLRLMARLSNTRIEPTIESMAASKNEVKLRTVIQFIKPRANFNVWRTVLWFTIDHPIPEGKKFAQYHSGNPNLLPYSYVNEPLPVLLRDASDTNLSKTFTVPASEAVPLPTLPITFPNLALYLHAALQDSRRHSRSSEAASGLGKLGKMVQMCYPNVKELDNDDDFSGRSSSAVSGLFKRVIGRGNKDKRKGKNTNEETYQLVTPFVPDEWG</sequence>
<evidence type="ECO:0000313" key="1">
    <source>
        <dbReference type="EMBL" id="KAF9534793.1"/>
    </source>
</evidence>
<dbReference type="AlphaFoldDB" id="A0A9P6ETZ3"/>
<organism evidence="1 2">
    <name type="scientific">Crepidotus variabilis</name>
    <dbReference type="NCBI Taxonomy" id="179855"/>
    <lineage>
        <taxon>Eukaryota</taxon>
        <taxon>Fungi</taxon>
        <taxon>Dikarya</taxon>
        <taxon>Basidiomycota</taxon>
        <taxon>Agaricomycotina</taxon>
        <taxon>Agaricomycetes</taxon>
        <taxon>Agaricomycetidae</taxon>
        <taxon>Agaricales</taxon>
        <taxon>Agaricineae</taxon>
        <taxon>Crepidotaceae</taxon>
        <taxon>Crepidotus</taxon>
    </lineage>
</organism>
<reference evidence="1" key="1">
    <citation type="submission" date="2020-11" db="EMBL/GenBank/DDBJ databases">
        <authorList>
            <consortium name="DOE Joint Genome Institute"/>
            <person name="Ahrendt S."/>
            <person name="Riley R."/>
            <person name="Andreopoulos W."/>
            <person name="Labutti K."/>
            <person name="Pangilinan J."/>
            <person name="Ruiz-Duenas F.J."/>
            <person name="Barrasa J.M."/>
            <person name="Sanchez-Garcia M."/>
            <person name="Camarero S."/>
            <person name="Miyauchi S."/>
            <person name="Serrano A."/>
            <person name="Linde D."/>
            <person name="Babiker R."/>
            <person name="Drula E."/>
            <person name="Ayuso-Fernandez I."/>
            <person name="Pacheco R."/>
            <person name="Padilla G."/>
            <person name="Ferreira P."/>
            <person name="Barriuso J."/>
            <person name="Kellner H."/>
            <person name="Castanera R."/>
            <person name="Alfaro M."/>
            <person name="Ramirez L."/>
            <person name="Pisabarro A.G."/>
            <person name="Kuo A."/>
            <person name="Tritt A."/>
            <person name="Lipzen A."/>
            <person name="He G."/>
            <person name="Yan M."/>
            <person name="Ng V."/>
            <person name="Cullen D."/>
            <person name="Martin F."/>
            <person name="Rosso M.-N."/>
            <person name="Henrissat B."/>
            <person name="Hibbett D."/>
            <person name="Martinez A.T."/>
            <person name="Grigoriev I.V."/>
        </authorList>
    </citation>
    <scope>NUCLEOTIDE SEQUENCE</scope>
    <source>
        <strain evidence="1">CBS 506.95</strain>
    </source>
</reference>
<keyword evidence="2" id="KW-1185">Reference proteome</keyword>
<gene>
    <name evidence="1" type="ORF">CPB83DRAFT_755036</name>
</gene>
<name>A0A9P6ETZ3_9AGAR</name>
<proteinExistence type="predicted"/>
<dbReference type="Proteomes" id="UP000807306">
    <property type="component" value="Unassembled WGS sequence"/>
</dbReference>